<dbReference type="Pfam" id="PF07687">
    <property type="entry name" value="M20_dimer"/>
    <property type="match status" value="1"/>
</dbReference>
<dbReference type="InterPro" id="IPR011650">
    <property type="entry name" value="Peptidase_M20_dimer"/>
</dbReference>
<dbReference type="Pfam" id="PF01546">
    <property type="entry name" value="Peptidase_M20"/>
    <property type="match status" value="1"/>
</dbReference>
<sequence length="400" mass="42571">MTSSVPAPRPLDAHTVVMHTVDTLESELVDFRRDLHVHPELSWRETRTSTRVAERLEAVGWLVRRLPRSGLVAEIGRGTEVVALRGDMDALPVPDLTTDPWTSSVPGVSHACGHDVHTTALLGAGLALAAVHDADLLSGRVRLLFQPAEEVMPGGALELLALGALDDVRHVFGLHCDPSIDVGQVGLREGPLTGAADLLRVTLLGRGGHTSRPHLTQDLTFALGKVITELPTVLSRRLDPRAGASVVWGKVEAGSAPNVIPATGHLVGTVRMLDAVAWADAEHVVSEIVHQIVQPYGVQVEIGYQRGVPPVVNEQVSTHALARAVETTLGQEAHVPTSQSLGGEDFGWFLDRVPGAMGRLGTRTPGGETYDLHQGDLRVDERAVAIGARVLAQAALEVSP</sequence>
<dbReference type="PANTHER" id="PTHR11014:SF63">
    <property type="entry name" value="METALLOPEPTIDASE, PUTATIVE (AFU_ORTHOLOGUE AFUA_6G09600)-RELATED"/>
    <property type="match status" value="1"/>
</dbReference>
<evidence type="ECO:0000313" key="2">
    <source>
        <dbReference type="EMBL" id="MBE7325930.1"/>
    </source>
</evidence>
<dbReference type="EMBL" id="JADCSA010000019">
    <property type="protein sequence ID" value="MBE7325930.1"/>
    <property type="molecule type" value="Genomic_DNA"/>
</dbReference>
<reference evidence="2 3" key="1">
    <citation type="submission" date="2020-10" db="EMBL/GenBank/DDBJ databases">
        <title>Nocardioides sp. isolated from sludge.</title>
        <authorList>
            <person name="Zhang X."/>
        </authorList>
    </citation>
    <scope>NUCLEOTIDE SEQUENCE [LARGE SCALE GENOMIC DNA]</scope>
    <source>
        <strain evidence="2 3">Y6</strain>
    </source>
</reference>
<dbReference type="Gene3D" id="3.30.70.360">
    <property type="match status" value="1"/>
</dbReference>
<organism evidence="2 3">
    <name type="scientific">Nocardioides malaquae</name>
    <dbReference type="NCBI Taxonomy" id="2773426"/>
    <lineage>
        <taxon>Bacteria</taxon>
        <taxon>Bacillati</taxon>
        <taxon>Actinomycetota</taxon>
        <taxon>Actinomycetes</taxon>
        <taxon>Propionibacteriales</taxon>
        <taxon>Nocardioidaceae</taxon>
        <taxon>Nocardioides</taxon>
    </lineage>
</organism>
<dbReference type="NCBIfam" id="TIGR01891">
    <property type="entry name" value="amidohydrolases"/>
    <property type="match status" value="1"/>
</dbReference>
<accession>A0ABR9RWG4</accession>
<dbReference type="Gene3D" id="3.40.630.10">
    <property type="entry name" value="Zn peptidases"/>
    <property type="match status" value="1"/>
</dbReference>
<protein>
    <submittedName>
        <fullName evidence="2">Amidohydrolase</fullName>
    </submittedName>
</protein>
<dbReference type="PIRSF" id="PIRSF005962">
    <property type="entry name" value="Pept_M20D_amidohydro"/>
    <property type="match status" value="1"/>
</dbReference>
<dbReference type="SUPFAM" id="SSF53187">
    <property type="entry name" value="Zn-dependent exopeptidases"/>
    <property type="match status" value="1"/>
</dbReference>
<name>A0ABR9RWG4_9ACTN</name>
<dbReference type="Proteomes" id="UP000756387">
    <property type="component" value="Unassembled WGS sequence"/>
</dbReference>
<proteinExistence type="predicted"/>
<dbReference type="InterPro" id="IPR017439">
    <property type="entry name" value="Amidohydrolase"/>
</dbReference>
<dbReference type="InterPro" id="IPR002933">
    <property type="entry name" value="Peptidase_M20"/>
</dbReference>
<dbReference type="InterPro" id="IPR036264">
    <property type="entry name" value="Bact_exopeptidase_dim_dom"/>
</dbReference>
<feature type="domain" description="Peptidase M20 dimerisation" evidence="1">
    <location>
        <begin position="200"/>
        <end position="291"/>
    </location>
</feature>
<gene>
    <name evidence="2" type="ORF">IEQ44_14865</name>
</gene>
<evidence type="ECO:0000259" key="1">
    <source>
        <dbReference type="Pfam" id="PF07687"/>
    </source>
</evidence>
<dbReference type="PANTHER" id="PTHR11014">
    <property type="entry name" value="PEPTIDASE M20 FAMILY MEMBER"/>
    <property type="match status" value="1"/>
</dbReference>
<dbReference type="RefSeq" id="WP_193639257.1">
    <property type="nucleotide sequence ID" value="NZ_JADCSA010000019.1"/>
</dbReference>
<comment type="caution">
    <text evidence="2">The sequence shown here is derived from an EMBL/GenBank/DDBJ whole genome shotgun (WGS) entry which is preliminary data.</text>
</comment>
<dbReference type="SUPFAM" id="SSF55031">
    <property type="entry name" value="Bacterial exopeptidase dimerisation domain"/>
    <property type="match status" value="1"/>
</dbReference>
<keyword evidence="3" id="KW-1185">Reference proteome</keyword>
<evidence type="ECO:0000313" key="3">
    <source>
        <dbReference type="Proteomes" id="UP000756387"/>
    </source>
</evidence>